<evidence type="ECO:0000256" key="3">
    <source>
        <dbReference type="ARBA" id="ARBA00022729"/>
    </source>
</evidence>
<dbReference type="Proteomes" id="UP001057532">
    <property type="component" value="Chromosome"/>
</dbReference>
<keyword evidence="4" id="KW-0572">Peptidoglycan-anchor</keyword>
<evidence type="ECO:0000313" key="7">
    <source>
        <dbReference type="Proteomes" id="UP001057532"/>
    </source>
</evidence>
<evidence type="ECO:0000256" key="2">
    <source>
        <dbReference type="ARBA" id="ARBA00022525"/>
    </source>
</evidence>
<keyword evidence="1" id="KW-0134">Cell wall</keyword>
<keyword evidence="7" id="KW-1185">Reference proteome</keyword>
<proteinExistence type="predicted"/>
<dbReference type="InterPro" id="IPR019931">
    <property type="entry name" value="LPXTG_anchor"/>
</dbReference>
<feature type="domain" description="Gram-positive cocci surface proteins LPxTG" evidence="5">
    <location>
        <begin position="170"/>
        <end position="208"/>
    </location>
</feature>
<organism evidence="6 7">
    <name type="scientific">Fructilactobacillus ixorae</name>
    <dbReference type="NCBI Taxonomy" id="1750535"/>
    <lineage>
        <taxon>Bacteria</taxon>
        <taxon>Bacillati</taxon>
        <taxon>Bacillota</taxon>
        <taxon>Bacilli</taxon>
        <taxon>Lactobacillales</taxon>
        <taxon>Lactobacillaceae</taxon>
        <taxon>Fructilactobacillus</taxon>
    </lineage>
</organism>
<keyword evidence="2" id="KW-0964">Secreted</keyword>
<keyword evidence="3" id="KW-0732">Signal</keyword>
<dbReference type="InterPro" id="IPR032300">
    <property type="entry name" value="Antigen_C"/>
</dbReference>
<protein>
    <submittedName>
        <fullName evidence="6">LPXTG cell wall anchor domain-containing protein</fullName>
    </submittedName>
</protein>
<dbReference type="PROSITE" id="PS50847">
    <property type="entry name" value="GRAM_POS_ANCHORING"/>
    <property type="match status" value="1"/>
</dbReference>
<reference evidence="6" key="1">
    <citation type="submission" date="2022-05" db="EMBL/GenBank/DDBJ databases">
        <authorList>
            <person name="Oliphant S.A."/>
            <person name="Watson-Haigh N.S."/>
            <person name="Sumby K.M."/>
            <person name="Gardner J.M."/>
            <person name="Jiranek V."/>
        </authorList>
    </citation>
    <scope>NUCLEOTIDE SEQUENCE</scope>
    <source>
        <strain evidence="6">Ru20-1</strain>
    </source>
</reference>
<gene>
    <name evidence="6" type="ORF">M8332_01100</name>
</gene>
<evidence type="ECO:0000259" key="5">
    <source>
        <dbReference type="PROSITE" id="PS50847"/>
    </source>
</evidence>
<accession>A0ABY5C5V4</accession>
<dbReference type="Gene3D" id="2.60.40.740">
    <property type="match status" value="1"/>
</dbReference>
<evidence type="ECO:0000256" key="1">
    <source>
        <dbReference type="ARBA" id="ARBA00022512"/>
    </source>
</evidence>
<dbReference type="EMBL" id="CP097478">
    <property type="protein sequence ID" value="USS93495.1"/>
    <property type="molecule type" value="Genomic_DNA"/>
</dbReference>
<evidence type="ECO:0000313" key="6">
    <source>
        <dbReference type="EMBL" id="USS93495.1"/>
    </source>
</evidence>
<evidence type="ECO:0000256" key="4">
    <source>
        <dbReference type="ARBA" id="ARBA00023088"/>
    </source>
</evidence>
<dbReference type="Pfam" id="PF16364">
    <property type="entry name" value="Antigen_C"/>
    <property type="match status" value="1"/>
</dbReference>
<sequence>MSDGTVIHAGTDINKYFTFNLDRNNGKVVISANKDFLNIINDDVNRKNEIKWNAYFQVKRIATGENITNIAEESYNDQIVKTNKVFTNTPKPVTPAPNCPTTITPVLPNCPTPIPVKQTTPGRVQPSVKKAVKEAVQRNLSQPDAPSVKITVQQVVSTMDKKQEVKSGLLPQTGQNENNSDKSIGILLLITGILGSLGLVGHRKKEVN</sequence>
<name>A0ABY5C5V4_9LACO</name>